<dbReference type="PROSITE" id="PS51900">
    <property type="entry name" value="CB"/>
    <property type="match status" value="1"/>
</dbReference>
<evidence type="ECO:0000256" key="3">
    <source>
        <dbReference type="ARBA" id="ARBA00023172"/>
    </source>
</evidence>
<evidence type="ECO:0000313" key="8">
    <source>
        <dbReference type="EMBL" id="KPN31639.1"/>
    </source>
</evidence>
<dbReference type="EMBL" id="LGUC01000001">
    <property type="protein sequence ID" value="KPN31639.1"/>
    <property type="molecule type" value="Genomic_DNA"/>
</dbReference>
<evidence type="ECO:0000256" key="4">
    <source>
        <dbReference type="PROSITE-ProRule" id="PRU01248"/>
    </source>
</evidence>
<evidence type="ECO:0000256" key="2">
    <source>
        <dbReference type="ARBA" id="ARBA00023125"/>
    </source>
</evidence>
<evidence type="ECO:0000256" key="1">
    <source>
        <dbReference type="ARBA" id="ARBA00022908"/>
    </source>
</evidence>
<feature type="region of interest" description="Disordered" evidence="5">
    <location>
        <begin position="43"/>
        <end position="74"/>
    </location>
</feature>
<keyword evidence="3" id="KW-0233">DNA recombination</keyword>
<dbReference type="Proteomes" id="UP000050535">
    <property type="component" value="Unassembled WGS sequence"/>
</dbReference>
<protein>
    <submittedName>
        <fullName evidence="8">Putative tyrosine recombinase XerC-like protein</fullName>
    </submittedName>
</protein>
<dbReference type="PROSITE" id="PS51898">
    <property type="entry name" value="TYR_RECOMBINASE"/>
    <property type="match status" value="1"/>
</dbReference>
<dbReference type="InterPro" id="IPR004107">
    <property type="entry name" value="Integrase_SAM-like_N"/>
</dbReference>
<feature type="region of interest" description="Disordered" evidence="5">
    <location>
        <begin position="1"/>
        <end position="21"/>
    </location>
</feature>
<dbReference type="CDD" id="cd00397">
    <property type="entry name" value="DNA_BRE_C"/>
    <property type="match status" value="1"/>
</dbReference>
<proteinExistence type="predicted"/>
<evidence type="ECO:0000259" key="7">
    <source>
        <dbReference type="PROSITE" id="PS51900"/>
    </source>
</evidence>
<gene>
    <name evidence="8" type="ORF">SY89_02388</name>
</gene>
<accession>A0A0P7HDC7</accession>
<feature type="domain" description="Tyr recombinase" evidence="6">
    <location>
        <begin position="227"/>
        <end position="465"/>
    </location>
</feature>
<dbReference type="InterPro" id="IPR044068">
    <property type="entry name" value="CB"/>
</dbReference>
<keyword evidence="1" id="KW-0229">DNA integration</keyword>
<comment type="caution">
    <text evidence="8">The sequence shown here is derived from an EMBL/GenBank/DDBJ whole genome shotgun (WGS) entry which is preliminary data.</text>
</comment>
<feature type="compositionally biased region" description="Polar residues" evidence="5">
    <location>
        <begin position="51"/>
        <end position="62"/>
    </location>
</feature>
<dbReference type="GO" id="GO:0015074">
    <property type="term" value="P:DNA integration"/>
    <property type="evidence" value="ECO:0007669"/>
    <property type="project" value="UniProtKB-KW"/>
</dbReference>
<dbReference type="InterPro" id="IPR002104">
    <property type="entry name" value="Integrase_catalytic"/>
</dbReference>
<dbReference type="Gene3D" id="1.10.150.130">
    <property type="match status" value="1"/>
</dbReference>
<evidence type="ECO:0000259" key="6">
    <source>
        <dbReference type="PROSITE" id="PS51898"/>
    </source>
</evidence>
<dbReference type="Pfam" id="PF19121">
    <property type="entry name" value="DUF5805"/>
    <property type="match status" value="1"/>
</dbReference>
<sequence length="472" mass="52694">MGADADSETVQVKTRVPAHQRAAWREAADELGMSQSEFVRTMVQAGRSGFETANESAGSSNPGEAHSPDADPRGDALEARVHETLSANDAVDWDELVDAVLGDFEDRLDRITQESDDIRYSGRKGGTSSMASSQVGPGLSDPVDYYLEDMEMHGRAERTRDAYERVLRGFAAFLDDRGVDVGAAGHRDCLAWVHSLRDELSPSTVATYATTVNRFYDYMNQVGAFDENPMALVMEEMDESIEKDPERRDVDVATMGAFLGRIRHPLHHAVVLTLLKTGMRVGELCNLDCRDLRLAAPGLEGYDLDGRPQLDGRGDAVYVDSAPARGDSYNGEVRAESNKRKRSTVIPVDDELRRSLRRWLAIRPDTPSDADPLFVSTANDWGERLSARAVRHYVRGYAEEMGWYETGAGAGENVTPHYFRHFFTTHLRDRTGDRGVVKYLRGDVASDVIDTYTHNWGDQVRETYLSHVYRFD</sequence>
<dbReference type="Pfam" id="PF00589">
    <property type="entry name" value="Phage_integrase"/>
    <property type="match status" value="1"/>
</dbReference>
<dbReference type="AlphaFoldDB" id="A0A0P7HDC7"/>
<keyword evidence="2 4" id="KW-0238">DNA-binding</keyword>
<feature type="domain" description="Core-binding (CB)" evidence="7">
    <location>
        <begin position="137"/>
        <end position="220"/>
    </location>
</feature>
<dbReference type="GO" id="GO:0006310">
    <property type="term" value="P:DNA recombination"/>
    <property type="evidence" value="ECO:0007669"/>
    <property type="project" value="UniProtKB-KW"/>
</dbReference>
<organism evidence="8 9">
    <name type="scientific">Halolamina pelagica</name>
    <dbReference type="NCBI Taxonomy" id="699431"/>
    <lineage>
        <taxon>Archaea</taxon>
        <taxon>Methanobacteriati</taxon>
        <taxon>Methanobacteriota</taxon>
        <taxon>Stenosarchaea group</taxon>
        <taxon>Halobacteria</taxon>
        <taxon>Halobacteriales</taxon>
        <taxon>Haloferacaceae</taxon>
    </lineage>
</organism>
<evidence type="ECO:0000256" key="5">
    <source>
        <dbReference type="SAM" id="MobiDB-lite"/>
    </source>
</evidence>
<keyword evidence="9" id="KW-1185">Reference proteome</keyword>
<dbReference type="Gene3D" id="1.10.443.10">
    <property type="entry name" value="Intergrase catalytic core"/>
    <property type="match status" value="1"/>
</dbReference>
<dbReference type="STRING" id="699431.SY89_02388"/>
<dbReference type="InterPro" id="IPR050090">
    <property type="entry name" value="Tyrosine_recombinase_XerCD"/>
</dbReference>
<reference evidence="9" key="1">
    <citation type="submission" date="2013-11" db="EMBL/GenBank/DDBJ databases">
        <authorList>
            <person name="Hoang H.T."/>
            <person name="Killian M.L."/>
            <person name="Madson D.M."/>
            <person name="Arruda P.H.E."/>
            <person name="Sun D."/>
            <person name="Schwartz K.J."/>
            <person name="Yoon K."/>
        </authorList>
    </citation>
    <scope>NUCLEOTIDE SEQUENCE [LARGE SCALE GENOMIC DNA]</scope>
    <source>
        <strain evidence="9">CDK2</strain>
    </source>
</reference>
<dbReference type="PANTHER" id="PTHR30349">
    <property type="entry name" value="PHAGE INTEGRASE-RELATED"/>
    <property type="match status" value="1"/>
</dbReference>
<dbReference type="InterPro" id="IPR043828">
    <property type="entry name" value="DUF5805"/>
</dbReference>
<dbReference type="InterPro" id="IPR013762">
    <property type="entry name" value="Integrase-like_cat_sf"/>
</dbReference>
<dbReference type="GO" id="GO:0003677">
    <property type="term" value="F:DNA binding"/>
    <property type="evidence" value="ECO:0007669"/>
    <property type="project" value="UniProtKB-UniRule"/>
</dbReference>
<dbReference type="InterPro" id="IPR011010">
    <property type="entry name" value="DNA_brk_join_enz"/>
</dbReference>
<name>A0A0P7HDC7_9EURY</name>
<dbReference type="SUPFAM" id="SSF56349">
    <property type="entry name" value="DNA breaking-rejoining enzymes"/>
    <property type="match status" value="1"/>
</dbReference>
<dbReference type="PATRIC" id="fig|699431.3.peg.2452"/>
<dbReference type="PANTHER" id="PTHR30349:SF92">
    <property type="entry name" value="SITE-SPECIFIC RECOMBINASE"/>
    <property type="match status" value="1"/>
</dbReference>
<dbReference type="InterPro" id="IPR010998">
    <property type="entry name" value="Integrase_recombinase_N"/>
</dbReference>
<dbReference type="Pfam" id="PF02899">
    <property type="entry name" value="Phage_int_SAM_1"/>
    <property type="match status" value="1"/>
</dbReference>
<evidence type="ECO:0000313" key="9">
    <source>
        <dbReference type="Proteomes" id="UP000050535"/>
    </source>
</evidence>